<dbReference type="EMBL" id="OU895879">
    <property type="protein sequence ID" value="CAG9806766.1"/>
    <property type="molecule type" value="Genomic_DNA"/>
</dbReference>
<keyword evidence="5" id="KW-0472">Membrane</keyword>
<evidence type="ECO:0000256" key="6">
    <source>
        <dbReference type="SAM" id="SignalP"/>
    </source>
</evidence>
<evidence type="ECO:0000256" key="3">
    <source>
        <dbReference type="ARBA" id="ARBA00022679"/>
    </source>
</evidence>
<sequence length="539" mass="61647">MKFRVFILFLFLISQIKAANILAIWPVVSRTHFTLGMTLFEKLAENGHTVTLVSPFDQRESHENIKLVKLAGTTEAAMHGNRTSFLELKDLSILQTLNERVKNGAAMAEFTIQHDKLLNVLGSGEKFDLFIYDAYYNDALLAIAYFQKIPAIAFSCVGPNQQTNKMTRNPVNPAYDVNMLLGLSDTMSYMNRVRNTAVTLVELFHYYFIYIPQQNKLLKDNFNDLEDQKVPNILDLINNVNLVFINSHPLIQPSRVHPPNSIEVGGMQLRTQNKEIHQDLTNIMNKAMYGIIYVSLGGNVRSIDLPKEKLDIFINVFTYLNSKDIVVLWKYEGIDLKERQPHSTVIGPWMPQQEILAHKNLRAFITLGGLLSLMEAVHYAKPVIGIPIFNDQKHNMARVTSQGYGIQLDYDNLSEDMLRMAIDKIFNDTTYRDNAEKLSEHIKDSPIKAIDKAAWYVEHVIKTNGAKHLRTKATLLSFWKIHFIDQILMALTFITSVIITLLSIMKYSKVKFQKRRKSPQHTIKGKAATSVRKNKFKSN</sequence>
<evidence type="ECO:0000256" key="4">
    <source>
        <dbReference type="SAM" id="MobiDB-lite"/>
    </source>
</evidence>
<dbReference type="Pfam" id="PF00201">
    <property type="entry name" value="UDPGT"/>
    <property type="match status" value="1"/>
</dbReference>
<dbReference type="GO" id="GO:0008194">
    <property type="term" value="F:UDP-glycosyltransferase activity"/>
    <property type="evidence" value="ECO:0007669"/>
    <property type="project" value="InterPro"/>
</dbReference>
<dbReference type="CDD" id="cd03784">
    <property type="entry name" value="GT1_Gtf-like"/>
    <property type="match status" value="1"/>
</dbReference>
<dbReference type="InterPro" id="IPR002213">
    <property type="entry name" value="UDP_glucos_trans"/>
</dbReference>
<keyword evidence="2" id="KW-0328">Glycosyltransferase</keyword>
<evidence type="ECO:0008006" key="9">
    <source>
        <dbReference type="Google" id="ProtNLM"/>
    </source>
</evidence>
<dbReference type="InterPro" id="IPR050271">
    <property type="entry name" value="UDP-glycosyltransferase"/>
</dbReference>
<reference evidence="7" key="1">
    <citation type="submission" date="2022-01" db="EMBL/GenBank/DDBJ databases">
        <authorList>
            <person name="King R."/>
        </authorList>
    </citation>
    <scope>NUCLEOTIDE SEQUENCE</scope>
</reference>
<evidence type="ECO:0000256" key="2">
    <source>
        <dbReference type="ARBA" id="ARBA00022676"/>
    </source>
</evidence>
<dbReference type="SUPFAM" id="SSF53756">
    <property type="entry name" value="UDP-Glycosyltransferase/glycogen phosphorylase"/>
    <property type="match status" value="1"/>
</dbReference>
<dbReference type="OrthoDB" id="5835829at2759"/>
<evidence type="ECO:0000313" key="7">
    <source>
        <dbReference type="EMBL" id="CAG9806766.1"/>
    </source>
</evidence>
<keyword evidence="3" id="KW-0808">Transferase</keyword>
<evidence type="ECO:0000313" key="8">
    <source>
        <dbReference type="Proteomes" id="UP001153620"/>
    </source>
</evidence>
<proteinExistence type="inferred from homology"/>
<accession>A0A9N9RZY3</accession>
<dbReference type="PANTHER" id="PTHR48043">
    <property type="entry name" value="EG:EG0003.4 PROTEIN-RELATED"/>
    <property type="match status" value="1"/>
</dbReference>
<dbReference type="PANTHER" id="PTHR48043:SF159">
    <property type="entry name" value="EG:EG0003.4 PROTEIN-RELATED"/>
    <property type="match status" value="1"/>
</dbReference>
<keyword evidence="6" id="KW-0732">Signal</keyword>
<gene>
    <name evidence="7" type="ORF">CHIRRI_LOCUS9620</name>
</gene>
<feature type="transmembrane region" description="Helical" evidence="5">
    <location>
        <begin position="487"/>
        <end position="507"/>
    </location>
</feature>
<protein>
    <recommendedName>
        <fullName evidence="9">UDP-glucuronosyltransferase</fullName>
    </recommendedName>
</protein>
<feature type="region of interest" description="Disordered" evidence="4">
    <location>
        <begin position="517"/>
        <end position="539"/>
    </location>
</feature>
<comment type="similarity">
    <text evidence="1">Belongs to the UDP-glycosyltransferase family.</text>
</comment>
<dbReference type="FunFam" id="3.40.50.2000:FF:000050">
    <property type="entry name" value="UDP-glucuronosyltransferase"/>
    <property type="match status" value="1"/>
</dbReference>
<evidence type="ECO:0000256" key="5">
    <source>
        <dbReference type="SAM" id="Phobius"/>
    </source>
</evidence>
<dbReference type="Proteomes" id="UP001153620">
    <property type="component" value="Chromosome 3"/>
</dbReference>
<feature type="signal peptide" evidence="6">
    <location>
        <begin position="1"/>
        <end position="18"/>
    </location>
</feature>
<dbReference type="AlphaFoldDB" id="A0A9N9RZY3"/>
<dbReference type="Gene3D" id="3.40.50.2000">
    <property type="entry name" value="Glycogen Phosphorylase B"/>
    <property type="match status" value="1"/>
</dbReference>
<keyword evidence="8" id="KW-1185">Reference proteome</keyword>
<feature type="chain" id="PRO_5040128968" description="UDP-glucuronosyltransferase" evidence="6">
    <location>
        <begin position="19"/>
        <end position="539"/>
    </location>
</feature>
<organism evidence="7 8">
    <name type="scientific">Chironomus riparius</name>
    <dbReference type="NCBI Taxonomy" id="315576"/>
    <lineage>
        <taxon>Eukaryota</taxon>
        <taxon>Metazoa</taxon>
        <taxon>Ecdysozoa</taxon>
        <taxon>Arthropoda</taxon>
        <taxon>Hexapoda</taxon>
        <taxon>Insecta</taxon>
        <taxon>Pterygota</taxon>
        <taxon>Neoptera</taxon>
        <taxon>Endopterygota</taxon>
        <taxon>Diptera</taxon>
        <taxon>Nematocera</taxon>
        <taxon>Chironomoidea</taxon>
        <taxon>Chironomidae</taxon>
        <taxon>Chironominae</taxon>
        <taxon>Chironomus</taxon>
    </lineage>
</organism>
<keyword evidence="5" id="KW-1133">Transmembrane helix</keyword>
<reference evidence="7" key="2">
    <citation type="submission" date="2022-10" db="EMBL/GenBank/DDBJ databases">
        <authorList>
            <consortium name="ENA_rothamsted_submissions"/>
            <consortium name="culmorum"/>
            <person name="King R."/>
        </authorList>
    </citation>
    <scope>NUCLEOTIDE SEQUENCE</scope>
</reference>
<keyword evidence="5" id="KW-0812">Transmembrane</keyword>
<name>A0A9N9RZY3_9DIPT</name>
<evidence type="ECO:0000256" key="1">
    <source>
        <dbReference type="ARBA" id="ARBA00009995"/>
    </source>
</evidence>